<comment type="subcellular location">
    <subcellularLocation>
        <location evidence="1">Nucleus</location>
    </subcellularLocation>
</comment>
<dbReference type="PANTHER" id="PTHR13173:SF10">
    <property type="entry name" value="WW DOMAIN-BINDING PROTEIN 4"/>
    <property type="match status" value="1"/>
</dbReference>
<dbReference type="Gene3D" id="3.30.160.60">
    <property type="entry name" value="Classic Zinc Finger"/>
    <property type="match status" value="1"/>
</dbReference>
<keyword evidence="9" id="KW-1185">Reference proteome</keyword>
<dbReference type="SMART" id="SM00451">
    <property type="entry name" value="ZnF_U1"/>
    <property type="match status" value="1"/>
</dbReference>
<dbReference type="GO" id="GO:0071011">
    <property type="term" value="C:precatalytic spliceosome"/>
    <property type="evidence" value="ECO:0007669"/>
    <property type="project" value="TreeGrafter"/>
</dbReference>
<dbReference type="AlphaFoldDB" id="G7E7T1"/>
<feature type="compositionally biased region" description="Low complexity" evidence="6">
    <location>
        <begin position="85"/>
        <end position="99"/>
    </location>
</feature>
<evidence type="ECO:0000256" key="3">
    <source>
        <dbReference type="ARBA" id="ARBA00022771"/>
    </source>
</evidence>
<evidence type="ECO:0000259" key="7">
    <source>
        <dbReference type="PROSITE" id="PS50171"/>
    </source>
</evidence>
<evidence type="ECO:0000256" key="5">
    <source>
        <dbReference type="ARBA" id="ARBA00023242"/>
    </source>
</evidence>
<feature type="compositionally biased region" description="Basic and acidic residues" evidence="6">
    <location>
        <begin position="49"/>
        <end position="69"/>
    </location>
</feature>
<sequence length="344" mass="38535">MADYWVSTKKHYCKVCNVHINDDKPSRTQHETGLRHKGNMERYVKSIYKKSEQDAKEKRTNEREMRKIESAAMASMPALPPPPRSTQATAPAAPSQAWKPSAAGYSSALSLGLVNQEEIERHSQAMREASEARVGQWQTVASTSARPARPPRPIPAREQEEEGVSYRTLTERRLETDDDDEEFDLGSITIKKRDTPAPSRYRMNAIPLAPVTGAWTESAKVAVKQEHIPLLPGQAEMERMVAAAQAQQIARDQKMPRITIKNEIKTEQVEPEPDADDIKPELSDTKPALVDTKPNLTDITPEAEETKPVISAGPPAEEKVSMFKKRKAPEHLKQRPGIVKLKVR</sequence>
<dbReference type="GO" id="GO:0003723">
    <property type="term" value="F:RNA binding"/>
    <property type="evidence" value="ECO:0007669"/>
    <property type="project" value="TreeGrafter"/>
</dbReference>
<dbReference type="SUPFAM" id="SSF57667">
    <property type="entry name" value="beta-beta-alpha zinc fingers"/>
    <property type="match status" value="1"/>
</dbReference>
<dbReference type="InterPro" id="IPR000690">
    <property type="entry name" value="Matrin/U1-C_Znf_C2H2"/>
</dbReference>
<evidence type="ECO:0000313" key="8">
    <source>
        <dbReference type="EMBL" id="GAA98891.1"/>
    </source>
</evidence>
<comment type="caution">
    <text evidence="8">The sequence shown here is derived from an EMBL/GenBank/DDBJ whole genome shotgun (WGS) entry which is preliminary data.</text>
</comment>
<evidence type="ECO:0000256" key="6">
    <source>
        <dbReference type="SAM" id="MobiDB-lite"/>
    </source>
</evidence>
<dbReference type="PROSITE" id="PS50171">
    <property type="entry name" value="ZF_MATRIN"/>
    <property type="match status" value="1"/>
</dbReference>
<evidence type="ECO:0000256" key="1">
    <source>
        <dbReference type="ARBA" id="ARBA00004123"/>
    </source>
</evidence>
<dbReference type="InterPro" id="IPR003604">
    <property type="entry name" value="Matrin/U1-like-C_Znf_C2H2"/>
</dbReference>
<dbReference type="Pfam" id="PF06220">
    <property type="entry name" value="zf-U1"/>
    <property type="match status" value="1"/>
</dbReference>
<dbReference type="InterPro" id="IPR036236">
    <property type="entry name" value="Znf_C2H2_sf"/>
</dbReference>
<keyword evidence="2" id="KW-0479">Metal-binding</keyword>
<organism evidence="8 9">
    <name type="scientific">Mixia osmundae (strain CBS 9802 / IAM 14324 / JCM 22182 / KY 12970)</name>
    <dbReference type="NCBI Taxonomy" id="764103"/>
    <lineage>
        <taxon>Eukaryota</taxon>
        <taxon>Fungi</taxon>
        <taxon>Dikarya</taxon>
        <taxon>Basidiomycota</taxon>
        <taxon>Pucciniomycotina</taxon>
        <taxon>Mixiomycetes</taxon>
        <taxon>Mixiales</taxon>
        <taxon>Mixiaceae</taxon>
        <taxon>Mixia</taxon>
    </lineage>
</organism>
<reference evidence="8 9" key="2">
    <citation type="journal article" date="2012" name="Open Biol.">
        <title>Characteristics of nucleosomes and linker DNA regions on the genome of the basidiomycete Mixia osmundae revealed by mono- and dinucleosome mapping.</title>
        <authorList>
            <person name="Nishida H."/>
            <person name="Kondo S."/>
            <person name="Matsumoto T."/>
            <person name="Suzuki Y."/>
            <person name="Yoshikawa H."/>
            <person name="Taylor T.D."/>
            <person name="Sugiyama J."/>
        </authorList>
    </citation>
    <scope>NUCLEOTIDE SEQUENCE [LARGE SCALE GENOMIC DNA]</scope>
    <source>
        <strain evidence="9">CBS 9802 / IAM 14324 / JCM 22182 / KY 12970</strain>
    </source>
</reference>
<keyword evidence="5" id="KW-0539">Nucleus</keyword>
<gene>
    <name evidence="8" type="primary">Mo05579</name>
    <name evidence="8" type="ORF">E5Q_05579</name>
</gene>
<dbReference type="GO" id="GO:0000398">
    <property type="term" value="P:mRNA splicing, via spliceosome"/>
    <property type="evidence" value="ECO:0007669"/>
    <property type="project" value="InterPro"/>
</dbReference>
<feature type="region of interest" description="Disordered" evidence="6">
    <location>
        <begin position="140"/>
        <end position="166"/>
    </location>
</feature>
<evidence type="ECO:0000313" key="9">
    <source>
        <dbReference type="Proteomes" id="UP000009131"/>
    </source>
</evidence>
<dbReference type="GO" id="GO:0008270">
    <property type="term" value="F:zinc ion binding"/>
    <property type="evidence" value="ECO:0007669"/>
    <property type="project" value="UniProtKB-KW"/>
</dbReference>
<protein>
    <recommendedName>
        <fullName evidence="7">Matrin-type domain-containing protein</fullName>
    </recommendedName>
</protein>
<feature type="domain" description="Matrin-type" evidence="7">
    <location>
        <begin position="11"/>
        <end position="42"/>
    </location>
</feature>
<dbReference type="Proteomes" id="UP000009131">
    <property type="component" value="Unassembled WGS sequence"/>
</dbReference>
<dbReference type="RefSeq" id="XP_014567055.1">
    <property type="nucleotide sequence ID" value="XM_014711569.1"/>
</dbReference>
<proteinExistence type="predicted"/>
<feature type="region of interest" description="Disordered" evidence="6">
    <location>
        <begin position="49"/>
        <end position="99"/>
    </location>
</feature>
<keyword evidence="3" id="KW-0863">Zinc-finger</keyword>
<dbReference type="eggNOG" id="KOG0150">
    <property type="taxonomic scope" value="Eukaryota"/>
</dbReference>
<keyword evidence="4" id="KW-0862">Zinc</keyword>
<dbReference type="HOGENOM" id="CLU_065002_0_0_1"/>
<evidence type="ECO:0000256" key="4">
    <source>
        <dbReference type="ARBA" id="ARBA00022833"/>
    </source>
</evidence>
<dbReference type="EMBL" id="BABT02000165">
    <property type="protein sequence ID" value="GAA98891.1"/>
    <property type="molecule type" value="Genomic_DNA"/>
</dbReference>
<dbReference type="STRING" id="764103.G7E7T1"/>
<reference evidence="8 9" key="1">
    <citation type="journal article" date="2011" name="J. Gen. Appl. Microbiol.">
        <title>Draft genome sequencing of the enigmatic basidiomycete Mixia osmundae.</title>
        <authorList>
            <person name="Nishida H."/>
            <person name="Nagatsuka Y."/>
            <person name="Sugiyama J."/>
        </authorList>
    </citation>
    <scope>NUCLEOTIDE SEQUENCE [LARGE SCALE GENOMIC DNA]</scope>
    <source>
        <strain evidence="9">CBS 9802 / IAM 14324 / JCM 22182 / KY 12970</strain>
    </source>
</reference>
<dbReference type="OrthoDB" id="191651at2759"/>
<name>G7E7T1_MIXOS</name>
<dbReference type="InterPro" id="IPR013085">
    <property type="entry name" value="U1-CZ_Znf_C2H2"/>
</dbReference>
<dbReference type="InParanoid" id="G7E7T1"/>
<evidence type="ECO:0000256" key="2">
    <source>
        <dbReference type="ARBA" id="ARBA00022723"/>
    </source>
</evidence>
<accession>G7E7T1</accession>
<feature type="region of interest" description="Disordered" evidence="6">
    <location>
        <begin position="265"/>
        <end position="344"/>
    </location>
</feature>
<dbReference type="PANTHER" id="PTHR13173">
    <property type="entry name" value="WW DOMAIN BINDING PROTEIN 4"/>
    <property type="match status" value="1"/>
</dbReference>
<dbReference type="InterPro" id="IPR040023">
    <property type="entry name" value="WBP4"/>
</dbReference>